<feature type="region of interest" description="Disordered" evidence="2">
    <location>
        <begin position="1"/>
        <end position="119"/>
    </location>
</feature>
<dbReference type="EMBL" id="CP040818">
    <property type="protein sequence ID" value="QDL92509.1"/>
    <property type="molecule type" value="Genomic_DNA"/>
</dbReference>
<evidence type="ECO:0000313" key="5">
    <source>
        <dbReference type="Proteomes" id="UP000305888"/>
    </source>
</evidence>
<gene>
    <name evidence="4" type="ORF">FDP22_12395</name>
</gene>
<evidence type="ECO:0000313" key="4">
    <source>
        <dbReference type="EMBL" id="QDL92509.1"/>
    </source>
</evidence>
<sequence>MAQCGETPAGRGPRARLRPRHRGPARASIPATLAAVRDRSQDRPARLLPPALAPGLRHLLTPGPAAARLRRHPLRSRLHPSPVSPRPAQRRNGDSSDLDQGAVGRGGATSVAWPTGPRSRSRTVTIRNILVSYNATPAADAALALARRLALMRDGHLTGVLSYGPQEIITSYAGYMPAGVAEQLVEADLTRRDEVMARFGTLTSDMDPSRVHFRDVFSSADNGLMDVARCYDIIVMGRAEETGAFPHMEPHPDVVARHSGRPVLVVPAGYAGTTCATSAMIAWDGGRAASRALSDALPLLTPEAVVRVVTIGRPEDSAALDPVATHLARHGLAVERDIRQRRPGRSVAQTLLEGCGAGGVDLLIMGAYEHSKFAEDLFGGVTDTVLRNTPIPVLLSH</sequence>
<dbReference type="CDD" id="cd00293">
    <property type="entry name" value="USP-like"/>
    <property type="match status" value="1"/>
</dbReference>
<keyword evidence="5" id="KW-1185">Reference proteome</keyword>
<comment type="similarity">
    <text evidence="1">Belongs to the universal stress protein A family.</text>
</comment>
<dbReference type="PANTHER" id="PTHR46268:SF15">
    <property type="entry name" value="UNIVERSAL STRESS PROTEIN HP_0031"/>
    <property type="match status" value="1"/>
</dbReference>
<dbReference type="PANTHER" id="PTHR46268">
    <property type="entry name" value="STRESS RESPONSE PROTEIN NHAX"/>
    <property type="match status" value="1"/>
</dbReference>
<dbReference type="InterPro" id="IPR006015">
    <property type="entry name" value="Universal_stress_UspA"/>
</dbReference>
<dbReference type="OrthoDB" id="9804721at2"/>
<dbReference type="SUPFAM" id="SSF52402">
    <property type="entry name" value="Adenine nucleotide alpha hydrolases-like"/>
    <property type="match status" value="2"/>
</dbReference>
<protein>
    <submittedName>
        <fullName evidence="4">Universal stress protein</fullName>
    </submittedName>
</protein>
<organism evidence="4 5">
    <name type="scientific">Paroceanicella profunda</name>
    <dbReference type="NCBI Taxonomy" id="2579971"/>
    <lineage>
        <taxon>Bacteria</taxon>
        <taxon>Pseudomonadati</taxon>
        <taxon>Pseudomonadota</taxon>
        <taxon>Alphaproteobacteria</taxon>
        <taxon>Rhodobacterales</taxon>
        <taxon>Paracoccaceae</taxon>
        <taxon>Paroceanicella</taxon>
    </lineage>
</organism>
<evidence type="ECO:0000256" key="1">
    <source>
        <dbReference type="ARBA" id="ARBA00008791"/>
    </source>
</evidence>
<name>A0A5B8G0C8_9RHOB</name>
<accession>A0A5B8G0C8</accession>
<dbReference type="AlphaFoldDB" id="A0A5B8G0C8"/>
<dbReference type="KEGG" id="ppru:FDP22_12395"/>
<proteinExistence type="inferred from homology"/>
<feature type="domain" description="UspA" evidence="3">
    <location>
        <begin position="282"/>
        <end position="395"/>
    </location>
</feature>
<feature type="compositionally biased region" description="Basic residues" evidence="2">
    <location>
        <begin position="13"/>
        <end position="24"/>
    </location>
</feature>
<evidence type="ECO:0000259" key="3">
    <source>
        <dbReference type="Pfam" id="PF00582"/>
    </source>
</evidence>
<dbReference type="Gene3D" id="3.40.50.12370">
    <property type="match status" value="1"/>
</dbReference>
<evidence type="ECO:0000256" key="2">
    <source>
        <dbReference type="SAM" id="MobiDB-lite"/>
    </source>
</evidence>
<dbReference type="PRINTS" id="PR01438">
    <property type="entry name" value="UNVRSLSTRESS"/>
</dbReference>
<dbReference type="InterPro" id="IPR006016">
    <property type="entry name" value="UspA"/>
</dbReference>
<dbReference type="Pfam" id="PF00582">
    <property type="entry name" value="Usp"/>
    <property type="match status" value="1"/>
</dbReference>
<reference evidence="4 5" key="1">
    <citation type="submission" date="2019-06" db="EMBL/GenBank/DDBJ databases">
        <title>Genome sequence of Rhodobacteraceae bacterium D4M1.</title>
        <authorList>
            <person name="Cao J."/>
        </authorList>
    </citation>
    <scope>NUCLEOTIDE SEQUENCE [LARGE SCALE GENOMIC DNA]</scope>
    <source>
        <strain evidence="4 5">D4M1</strain>
    </source>
</reference>
<feature type="compositionally biased region" description="Basic residues" evidence="2">
    <location>
        <begin position="68"/>
        <end position="78"/>
    </location>
</feature>
<feature type="compositionally biased region" description="Basic and acidic residues" evidence="2">
    <location>
        <begin position="36"/>
        <end position="45"/>
    </location>
</feature>
<dbReference type="Proteomes" id="UP000305888">
    <property type="component" value="Chromosome"/>
</dbReference>
<feature type="compositionally biased region" description="Low complexity" evidence="2">
    <location>
        <begin position="46"/>
        <end position="67"/>
    </location>
</feature>